<dbReference type="Proteomes" id="UP000460221">
    <property type="component" value="Unassembled WGS sequence"/>
</dbReference>
<keyword evidence="2" id="KW-1185">Reference proteome</keyword>
<dbReference type="RefSeq" id="WP_154771384.1">
    <property type="nucleotide sequence ID" value="NZ_WLYK01000019.1"/>
</dbReference>
<dbReference type="AlphaFoldDB" id="A0A7K1FX30"/>
<protein>
    <submittedName>
        <fullName evidence="1">Uncharacterized protein</fullName>
    </submittedName>
</protein>
<accession>A0A7K1FX30</accession>
<reference evidence="1 2" key="1">
    <citation type="submission" date="2019-11" db="EMBL/GenBank/DDBJ databases">
        <authorList>
            <person name="Jiang L.-Q."/>
        </authorList>
    </citation>
    <scope>NUCLEOTIDE SEQUENCE [LARGE SCALE GENOMIC DNA]</scope>
    <source>
        <strain evidence="1 2">YIM 132087</strain>
    </source>
</reference>
<proteinExistence type="predicted"/>
<sequence length="274" mass="29304">MTPTERHRLQVFEVLARLSQPAVISHLSAAVLHGFPLFRILLGAVHVTRPPGGSSNVSSGIHSHAGTLEPAEVITIEGVTVTSAARTVIDCLRTLDPVAGLILLESAMHREQVTRAELEESLARRPRLAGSAAIRSTLAAADPASTGALWTRSRAVFLGHRGRLPRSHVPLQDHTGTMLGCADLWFPGGLVVVLHGPGRRTPCAVPRLDQQACIAAGLTYEQWTWADLDQPGELRRTVRKAIENAADRAEMLRMSGTPCAGPPVPVAAARAGRR</sequence>
<evidence type="ECO:0000313" key="2">
    <source>
        <dbReference type="Proteomes" id="UP000460221"/>
    </source>
</evidence>
<name>A0A7K1FX30_9ACTN</name>
<organism evidence="1 2">
    <name type="scientific">Nakamurella alba</name>
    <dbReference type="NCBI Taxonomy" id="2665158"/>
    <lineage>
        <taxon>Bacteria</taxon>
        <taxon>Bacillati</taxon>
        <taxon>Actinomycetota</taxon>
        <taxon>Actinomycetes</taxon>
        <taxon>Nakamurellales</taxon>
        <taxon>Nakamurellaceae</taxon>
        <taxon>Nakamurella</taxon>
    </lineage>
</organism>
<comment type="caution">
    <text evidence="1">The sequence shown here is derived from an EMBL/GenBank/DDBJ whole genome shotgun (WGS) entry which is preliminary data.</text>
</comment>
<gene>
    <name evidence="1" type="ORF">GIS00_25975</name>
</gene>
<evidence type="ECO:0000313" key="1">
    <source>
        <dbReference type="EMBL" id="MTD17384.1"/>
    </source>
</evidence>
<dbReference type="EMBL" id="WLYK01000019">
    <property type="protein sequence ID" value="MTD17384.1"/>
    <property type="molecule type" value="Genomic_DNA"/>
</dbReference>